<dbReference type="STRING" id="457570.Nther_2807"/>
<protein>
    <recommendedName>
        <fullName evidence="3">DUF1848 domain-containing protein</fullName>
    </recommendedName>
</protein>
<accession>B2A3C6</accession>
<evidence type="ECO:0008006" key="3">
    <source>
        <dbReference type="Google" id="ProtNLM"/>
    </source>
</evidence>
<name>B2A3C6_NATTJ</name>
<organism evidence="1 2">
    <name type="scientific">Natranaerobius thermophilus (strain ATCC BAA-1301 / DSM 18059 / JW/NM-WN-LF)</name>
    <dbReference type="NCBI Taxonomy" id="457570"/>
    <lineage>
        <taxon>Bacteria</taxon>
        <taxon>Bacillati</taxon>
        <taxon>Bacillota</taxon>
        <taxon>Clostridia</taxon>
        <taxon>Natranaerobiales</taxon>
        <taxon>Natranaerobiaceae</taxon>
        <taxon>Natranaerobius</taxon>
    </lineage>
</organism>
<dbReference type="Proteomes" id="UP000001683">
    <property type="component" value="Chromosome"/>
</dbReference>
<proteinExistence type="predicted"/>
<dbReference type="EMBL" id="CP001034">
    <property type="protein sequence ID" value="ACB86355.1"/>
    <property type="molecule type" value="Genomic_DNA"/>
</dbReference>
<reference evidence="1 2" key="2">
    <citation type="journal article" date="2011" name="J. Bacteriol.">
        <title>Complete genome sequence of the anaerobic, halophilic alkalithermophile Natranaerobius thermophilus JW/NM-WN-LF.</title>
        <authorList>
            <person name="Zhao B."/>
            <person name="Mesbah N.M."/>
            <person name="Dalin E."/>
            <person name="Goodwin L."/>
            <person name="Nolan M."/>
            <person name="Pitluck S."/>
            <person name="Chertkov O."/>
            <person name="Brettin T.S."/>
            <person name="Han J."/>
            <person name="Larimer F.W."/>
            <person name="Land M.L."/>
            <person name="Hauser L."/>
            <person name="Kyrpides N."/>
            <person name="Wiegel J."/>
        </authorList>
    </citation>
    <scope>NUCLEOTIDE SEQUENCE [LARGE SCALE GENOMIC DNA]</scope>
    <source>
        <strain evidence="2">ATCC BAA-1301 / DSM 18059 / JW/NM-WN-LF</strain>
    </source>
</reference>
<sequence length="305" mass="35790">MQIISASRRTDIPAFFGEWFKNRIKEGFFYSVNPFNPRQIRETSLRPEDVACIVFWTKNPRPFFPIINLLNQEQYFYYFQYTLNNYPDFLEPGLPSLEEQLSTFKRLNEIIGETGPDRVQWRYDPIIISSRTPIDYHLGKIDYLAATLEGYTKRLTVSLLDFYKKISRRFHLLSEHENVKFYSTESLSDSDLTKLGLGLNKIAKDYNLELYSCCDRYLAEYSVTPGSCIDGELISSYTGIPFNEISRDCNQREYCLCSQSVDMGIYSTCKHFCSYCYAYGRQETVEKNLNSHYHINNSSLLDFRK</sequence>
<dbReference type="KEGG" id="nth:Nther_2807"/>
<dbReference type="OrthoDB" id="9771212at2"/>
<evidence type="ECO:0000313" key="1">
    <source>
        <dbReference type="EMBL" id="ACB86355.1"/>
    </source>
</evidence>
<keyword evidence="2" id="KW-1185">Reference proteome</keyword>
<dbReference type="InterPro" id="IPR014998">
    <property type="entry name" value="DUF1848"/>
</dbReference>
<dbReference type="Pfam" id="PF08902">
    <property type="entry name" value="DUF1848"/>
    <property type="match status" value="1"/>
</dbReference>
<gene>
    <name evidence="1" type="ordered locus">Nther_2807</name>
</gene>
<dbReference type="AlphaFoldDB" id="B2A3C6"/>
<reference evidence="1 2" key="1">
    <citation type="submission" date="2008-04" db="EMBL/GenBank/DDBJ databases">
        <title>Complete sequence of chromosome of Natranaerobius thermophilus JW/NM-WN-LF.</title>
        <authorList>
            <consortium name="US DOE Joint Genome Institute"/>
            <person name="Copeland A."/>
            <person name="Lucas S."/>
            <person name="Lapidus A."/>
            <person name="Glavina del Rio T."/>
            <person name="Dalin E."/>
            <person name="Tice H."/>
            <person name="Bruce D."/>
            <person name="Goodwin L."/>
            <person name="Pitluck S."/>
            <person name="Chertkov O."/>
            <person name="Brettin T."/>
            <person name="Detter J.C."/>
            <person name="Han C."/>
            <person name="Kuske C.R."/>
            <person name="Schmutz J."/>
            <person name="Larimer F."/>
            <person name="Land M."/>
            <person name="Hauser L."/>
            <person name="Kyrpides N."/>
            <person name="Lykidis A."/>
            <person name="Mesbah N.M."/>
            <person name="Wiegel J."/>
        </authorList>
    </citation>
    <scope>NUCLEOTIDE SEQUENCE [LARGE SCALE GENOMIC DNA]</scope>
    <source>
        <strain evidence="2">ATCC BAA-1301 / DSM 18059 / JW/NM-WN-LF</strain>
    </source>
</reference>
<dbReference type="RefSeq" id="WP_012449188.1">
    <property type="nucleotide sequence ID" value="NC_010718.1"/>
</dbReference>
<evidence type="ECO:0000313" key="2">
    <source>
        <dbReference type="Proteomes" id="UP000001683"/>
    </source>
</evidence>
<dbReference type="eggNOG" id="COG1533">
    <property type="taxonomic scope" value="Bacteria"/>
</dbReference>
<dbReference type="HOGENOM" id="CLU_069130_0_0_9"/>
<dbReference type="InParanoid" id="B2A3C6"/>